<dbReference type="Pfam" id="PF03170">
    <property type="entry name" value="BcsB"/>
    <property type="match status" value="1"/>
</dbReference>
<dbReference type="STRING" id="1123349.SAMN02744037_01307"/>
<dbReference type="PANTHER" id="PTHR39083">
    <property type="entry name" value="CYCLIC DI-GMP-BINDING PROTEIN"/>
    <property type="match status" value="1"/>
</dbReference>
<keyword evidence="2" id="KW-1003">Cell membrane</keyword>
<dbReference type="GO" id="GO:0005886">
    <property type="term" value="C:plasma membrane"/>
    <property type="evidence" value="ECO:0007669"/>
    <property type="project" value="UniProtKB-SubCell"/>
</dbReference>
<evidence type="ECO:0000313" key="7">
    <source>
        <dbReference type="EMBL" id="SHJ97037.1"/>
    </source>
</evidence>
<sequence length="709" mass="82579">MKKLNFFIYCIVFLIVLNSNLLYTYANTNEKYIIQTKNNNEIQSKNYHLNNDITIDGILGSYVFFINIDKHWQVKNNAYFEMIFSQSQIKNYKNSTLTIEINNMPIYSVCLYDKDTNKERIKIPIPLDKINEGYNEVKIKCYHRITDEPCADIINPGNWIVIHKDSYVHIEFVEKQDSVSLIDYPYPYLKKNKNKPVNNVIIVSDDYRNYELNAAVILATNFGQRYPYTKFDTNISKFSEVTDKSKSNIIYIGSKDNTSKEILSLLSEEEINSISDKALIKEVKSPYNSNYKILLILSNDKTSILKAVKALSNDNIILQMDKSYQYIFNETIINTENFSESEYISLKDLGYSNVKLQGIFYQKASFGVNIPKDWIIKEGALLHIDMRYSDVLNFDRSLVTVYLNDIPIGSKKLYQESANNDVLEIKIPKEVKDNNYYNLEVVFYFELDGQECNYIRDNNSWAYISNQSYLYLPHDKMKDSFFENYESPFVKNKKFNDVLMIVPEKLSSNEMTIIASIASALGRNVNSLENLEVKTLKEAKNKLKYKNLIIIGTPNRNDLIKEINDKLHIKFDKDFSKFLSNEKITLLESYSKDLSSLQLIKSPFNKNKTALIITATKDNGLNWAKDFLTDFELVNRLKGNAVVIDKYANIQSKYYGILNNKQENKHINEDKKQYIKKAIESKQVRNFIIFVISILLFIIISSIFIIRKK</sequence>
<name>A0A1M6NMR2_9FIRM</name>
<dbReference type="Proteomes" id="UP000242497">
    <property type="component" value="Unassembled WGS sequence"/>
</dbReference>
<dbReference type="AlphaFoldDB" id="A0A1M6NMR2"/>
<evidence type="ECO:0000256" key="6">
    <source>
        <dbReference type="SAM" id="Phobius"/>
    </source>
</evidence>
<protein>
    <submittedName>
        <fullName evidence="7">Cellulose synthase subunit</fullName>
    </submittedName>
</protein>
<keyword evidence="3 6" id="KW-0812">Transmembrane</keyword>
<dbReference type="RefSeq" id="WP_072888385.1">
    <property type="nucleotide sequence ID" value="NZ_FRAE01000024.1"/>
</dbReference>
<dbReference type="Gene3D" id="2.60.120.260">
    <property type="entry name" value="Galactose-binding domain-like"/>
    <property type="match status" value="2"/>
</dbReference>
<proteinExistence type="predicted"/>
<comment type="subcellular location">
    <subcellularLocation>
        <location evidence="1">Cell membrane</location>
        <topology evidence="1">Single-pass membrane protein</topology>
    </subcellularLocation>
</comment>
<evidence type="ECO:0000256" key="4">
    <source>
        <dbReference type="ARBA" id="ARBA00022989"/>
    </source>
</evidence>
<dbReference type="PANTHER" id="PTHR39083:SF1">
    <property type="entry name" value="CYCLIC DI-GMP-BINDING PROTEIN"/>
    <property type="match status" value="1"/>
</dbReference>
<evidence type="ECO:0000256" key="1">
    <source>
        <dbReference type="ARBA" id="ARBA00004162"/>
    </source>
</evidence>
<evidence type="ECO:0000256" key="3">
    <source>
        <dbReference type="ARBA" id="ARBA00022692"/>
    </source>
</evidence>
<feature type="transmembrane region" description="Helical" evidence="6">
    <location>
        <begin position="687"/>
        <end position="706"/>
    </location>
</feature>
<reference evidence="8" key="1">
    <citation type="submission" date="2016-11" db="EMBL/GenBank/DDBJ databases">
        <authorList>
            <person name="Varghese N."/>
            <person name="Submissions S."/>
        </authorList>
    </citation>
    <scope>NUCLEOTIDE SEQUENCE [LARGE SCALE GENOMIC DNA]</scope>
    <source>
        <strain evidence="8">DSM 15518</strain>
    </source>
</reference>
<keyword evidence="5 6" id="KW-0472">Membrane</keyword>
<gene>
    <name evidence="7" type="ORF">SAMN02744037_01307</name>
</gene>
<dbReference type="OrthoDB" id="2655838at2"/>
<evidence type="ECO:0000256" key="5">
    <source>
        <dbReference type="ARBA" id="ARBA00023136"/>
    </source>
</evidence>
<dbReference type="GO" id="GO:0006011">
    <property type="term" value="P:UDP-alpha-D-glucose metabolic process"/>
    <property type="evidence" value="ECO:0007669"/>
    <property type="project" value="InterPro"/>
</dbReference>
<evidence type="ECO:0000313" key="8">
    <source>
        <dbReference type="Proteomes" id="UP000242497"/>
    </source>
</evidence>
<accession>A0A1M6NMR2</accession>
<keyword evidence="8" id="KW-1185">Reference proteome</keyword>
<dbReference type="InterPro" id="IPR018513">
    <property type="entry name" value="Cell_synthase_bac"/>
</dbReference>
<organism evidence="7 8">
    <name type="scientific">Tepidibacter formicigenes DSM 15518</name>
    <dbReference type="NCBI Taxonomy" id="1123349"/>
    <lineage>
        <taxon>Bacteria</taxon>
        <taxon>Bacillati</taxon>
        <taxon>Bacillota</taxon>
        <taxon>Clostridia</taxon>
        <taxon>Peptostreptococcales</taxon>
        <taxon>Peptostreptococcaceae</taxon>
        <taxon>Tepidibacter</taxon>
    </lineage>
</organism>
<dbReference type="EMBL" id="FRAE01000024">
    <property type="protein sequence ID" value="SHJ97037.1"/>
    <property type="molecule type" value="Genomic_DNA"/>
</dbReference>
<keyword evidence="4 6" id="KW-1133">Transmembrane helix</keyword>
<evidence type="ECO:0000256" key="2">
    <source>
        <dbReference type="ARBA" id="ARBA00022475"/>
    </source>
</evidence>